<gene>
    <name evidence="11" type="ORF">AB205_0109740</name>
</gene>
<evidence type="ECO:0000259" key="10">
    <source>
        <dbReference type="PROSITE" id="PS51057"/>
    </source>
</evidence>
<dbReference type="PRINTS" id="PR00027">
    <property type="entry name" value="PAIREDBOX"/>
</dbReference>
<dbReference type="GO" id="GO:0005634">
    <property type="term" value="C:nucleus"/>
    <property type="evidence" value="ECO:0007669"/>
    <property type="project" value="UniProtKB-SubCell"/>
</dbReference>
<keyword evidence="6" id="KW-0238">DNA-binding</keyword>
<keyword evidence="12" id="KW-1185">Reference proteome</keyword>
<dbReference type="InterPro" id="IPR001523">
    <property type="entry name" value="Paired_dom"/>
</dbReference>
<dbReference type="GO" id="GO:0000981">
    <property type="term" value="F:DNA-binding transcription factor activity, RNA polymerase II-specific"/>
    <property type="evidence" value="ECO:0007669"/>
    <property type="project" value="TreeGrafter"/>
</dbReference>
<protein>
    <recommendedName>
        <fullName evidence="10">Paired domain-containing protein</fullName>
    </recommendedName>
</protein>
<evidence type="ECO:0000256" key="2">
    <source>
        <dbReference type="ARBA" id="ARBA00005733"/>
    </source>
</evidence>
<proteinExistence type="inferred from homology"/>
<evidence type="ECO:0000256" key="4">
    <source>
        <dbReference type="ARBA" id="ARBA00022724"/>
    </source>
</evidence>
<dbReference type="FunFam" id="1.10.10.10:FF:000069">
    <property type="entry name" value="Paired box protein Pax-6"/>
    <property type="match status" value="1"/>
</dbReference>
<evidence type="ECO:0000313" key="12">
    <source>
        <dbReference type="Proteomes" id="UP000228934"/>
    </source>
</evidence>
<dbReference type="PROSITE" id="PS51057">
    <property type="entry name" value="PAIRED_2"/>
    <property type="match status" value="1"/>
</dbReference>
<comment type="subcellular location">
    <subcellularLocation>
        <location evidence="1">Nucleus</location>
    </subcellularLocation>
</comment>
<dbReference type="InterPro" id="IPR036388">
    <property type="entry name" value="WH-like_DNA-bd_sf"/>
</dbReference>
<comment type="similarity">
    <text evidence="2">Belongs to the paired homeobox family.</text>
</comment>
<evidence type="ECO:0000256" key="6">
    <source>
        <dbReference type="ARBA" id="ARBA00023125"/>
    </source>
</evidence>
<dbReference type="FunFam" id="1.10.10.10:FF:000003">
    <property type="entry name" value="Paired box protein Pax-6"/>
    <property type="match status" value="1"/>
</dbReference>
<dbReference type="Pfam" id="PF00292">
    <property type="entry name" value="PAX"/>
    <property type="match status" value="1"/>
</dbReference>
<name>A0A2G9RX76_AQUCT</name>
<dbReference type="PANTHER" id="PTHR45636:SF48">
    <property type="entry name" value="PAIRED BOX PROTEIN PAX-6"/>
    <property type="match status" value="1"/>
</dbReference>
<evidence type="ECO:0000256" key="9">
    <source>
        <dbReference type="ARBA" id="ARBA00023242"/>
    </source>
</evidence>
<dbReference type="SUPFAM" id="SSF46689">
    <property type="entry name" value="Homeodomain-like"/>
    <property type="match status" value="1"/>
</dbReference>
<dbReference type="AlphaFoldDB" id="A0A2G9RX76"/>
<dbReference type="PANTHER" id="PTHR45636">
    <property type="entry name" value="PAIRED BOX PROTEIN PAX-6-RELATED-RELATED"/>
    <property type="match status" value="1"/>
</dbReference>
<feature type="domain" description="Paired" evidence="10">
    <location>
        <begin position="1"/>
        <end position="123"/>
    </location>
</feature>
<sequence>ASSVNQLGGLFVNGRPLPTCKRKKIIELASNGVRACDISRMLQVSNGCVSKILGRYYQTGYVEPKSIGGSKPRLATPKVVMKIAQLKWENPSIFAWEIRDKLLAEKICPEDKIPSVSKSYTLH</sequence>
<dbReference type="InterPro" id="IPR009057">
    <property type="entry name" value="Homeodomain-like_sf"/>
</dbReference>
<dbReference type="Gene3D" id="1.10.10.10">
    <property type="entry name" value="Winged helix-like DNA-binding domain superfamily/Winged helix DNA-binding domain"/>
    <property type="match status" value="2"/>
</dbReference>
<keyword evidence="5" id="KW-0805">Transcription regulation</keyword>
<evidence type="ECO:0000256" key="7">
    <source>
        <dbReference type="ARBA" id="ARBA00023155"/>
    </source>
</evidence>
<reference evidence="12" key="1">
    <citation type="journal article" date="2017" name="Nat. Commun.">
        <title>The North American bullfrog draft genome provides insight into hormonal regulation of long noncoding RNA.</title>
        <authorList>
            <person name="Hammond S.A."/>
            <person name="Warren R.L."/>
            <person name="Vandervalk B.P."/>
            <person name="Kucuk E."/>
            <person name="Khan H."/>
            <person name="Gibb E.A."/>
            <person name="Pandoh P."/>
            <person name="Kirk H."/>
            <person name="Zhao Y."/>
            <person name="Jones M."/>
            <person name="Mungall A.J."/>
            <person name="Coope R."/>
            <person name="Pleasance S."/>
            <person name="Moore R.A."/>
            <person name="Holt R.A."/>
            <person name="Round J.M."/>
            <person name="Ohora S."/>
            <person name="Walle B.V."/>
            <person name="Veldhoen N."/>
            <person name="Helbing C.C."/>
            <person name="Birol I."/>
        </authorList>
    </citation>
    <scope>NUCLEOTIDE SEQUENCE [LARGE SCALE GENOMIC DNA]</scope>
</reference>
<keyword evidence="7" id="KW-0371">Homeobox</keyword>
<keyword evidence="8" id="KW-0804">Transcription</keyword>
<dbReference type="SMART" id="SM00351">
    <property type="entry name" value="PAX"/>
    <property type="match status" value="1"/>
</dbReference>
<dbReference type="Proteomes" id="UP000228934">
    <property type="component" value="Unassembled WGS sequence"/>
</dbReference>
<feature type="non-terminal residue" evidence="11">
    <location>
        <position position="123"/>
    </location>
</feature>
<evidence type="ECO:0000256" key="1">
    <source>
        <dbReference type="ARBA" id="ARBA00004123"/>
    </source>
</evidence>
<evidence type="ECO:0000256" key="5">
    <source>
        <dbReference type="ARBA" id="ARBA00023015"/>
    </source>
</evidence>
<feature type="non-terminal residue" evidence="11">
    <location>
        <position position="1"/>
    </location>
</feature>
<keyword evidence="4" id="KW-0563">Paired box</keyword>
<evidence type="ECO:0000313" key="11">
    <source>
        <dbReference type="EMBL" id="PIO32499.1"/>
    </source>
</evidence>
<evidence type="ECO:0000256" key="8">
    <source>
        <dbReference type="ARBA" id="ARBA00023163"/>
    </source>
</evidence>
<dbReference type="GO" id="GO:0000978">
    <property type="term" value="F:RNA polymerase II cis-regulatory region sequence-specific DNA binding"/>
    <property type="evidence" value="ECO:0007669"/>
    <property type="project" value="TreeGrafter"/>
</dbReference>
<dbReference type="GO" id="GO:0048513">
    <property type="term" value="P:animal organ development"/>
    <property type="evidence" value="ECO:0007669"/>
    <property type="project" value="UniProtKB-ARBA"/>
</dbReference>
<organism evidence="11 12">
    <name type="scientific">Aquarana catesbeiana</name>
    <name type="common">American bullfrog</name>
    <name type="synonym">Rana catesbeiana</name>
    <dbReference type="NCBI Taxonomy" id="8400"/>
    <lineage>
        <taxon>Eukaryota</taxon>
        <taxon>Metazoa</taxon>
        <taxon>Chordata</taxon>
        <taxon>Craniata</taxon>
        <taxon>Vertebrata</taxon>
        <taxon>Euteleostomi</taxon>
        <taxon>Amphibia</taxon>
        <taxon>Batrachia</taxon>
        <taxon>Anura</taxon>
        <taxon>Neobatrachia</taxon>
        <taxon>Ranoidea</taxon>
        <taxon>Ranidae</taxon>
        <taxon>Aquarana</taxon>
    </lineage>
</organism>
<accession>A0A2G9RX76</accession>
<dbReference type="InterPro" id="IPR043565">
    <property type="entry name" value="PAX_fam"/>
</dbReference>
<keyword evidence="9" id="KW-0539">Nucleus</keyword>
<keyword evidence="3" id="KW-0217">Developmental protein</keyword>
<evidence type="ECO:0000256" key="3">
    <source>
        <dbReference type="ARBA" id="ARBA00022473"/>
    </source>
</evidence>
<dbReference type="OrthoDB" id="3225452at2759"/>
<dbReference type="EMBL" id="KV932732">
    <property type="protein sequence ID" value="PIO32499.1"/>
    <property type="molecule type" value="Genomic_DNA"/>
</dbReference>